<feature type="compositionally biased region" description="Basic and acidic residues" evidence="1">
    <location>
        <begin position="91"/>
        <end position="128"/>
    </location>
</feature>
<accession>A0ABP0ZGY8</accession>
<organism evidence="3 4">
    <name type="scientific">Lodderomyces beijingensis</name>
    <dbReference type="NCBI Taxonomy" id="1775926"/>
    <lineage>
        <taxon>Eukaryota</taxon>
        <taxon>Fungi</taxon>
        <taxon>Dikarya</taxon>
        <taxon>Ascomycota</taxon>
        <taxon>Saccharomycotina</taxon>
        <taxon>Pichiomycetes</taxon>
        <taxon>Debaryomycetaceae</taxon>
        <taxon>Candida/Lodderomyces clade</taxon>
        <taxon>Lodderomyces</taxon>
    </lineage>
</organism>
<sequence>MDPVSIEKGTCAGERQSKDGTRRKRTVGIFALLVAVILYVCSRDTPLAAVTWGSTYNSENGDQTTFSQICAWRMLLGSSGSGESAAGGGVFEKRDSEETEEPQRDDSETATKEDKSEATESVDEKDAQETGSQVSSTSDSETNETEESKPKPVYDLPGVRFVFALFGLILLNMLAICVHHVYQKITRSQKLYRNFEDEKSPF</sequence>
<dbReference type="EMBL" id="OZ022406">
    <property type="protein sequence ID" value="CAK9437270.1"/>
    <property type="molecule type" value="Genomic_DNA"/>
</dbReference>
<evidence type="ECO:0000256" key="1">
    <source>
        <dbReference type="SAM" id="MobiDB-lite"/>
    </source>
</evidence>
<proteinExistence type="predicted"/>
<evidence type="ECO:0000313" key="3">
    <source>
        <dbReference type="EMBL" id="CAK9437270.1"/>
    </source>
</evidence>
<keyword evidence="2" id="KW-1133">Transmembrane helix</keyword>
<keyword evidence="2" id="KW-0812">Transmembrane</keyword>
<feature type="transmembrane region" description="Helical" evidence="2">
    <location>
        <begin position="161"/>
        <end position="182"/>
    </location>
</feature>
<dbReference type="RefSeq" id="XP_066828586.1">
    <property type="nucleotide sequence ID" value="XM_066971559.1"/>
</dbReference>
<protein>
    <submittedName>
        <fullName evidence="3">Uncharacterized protein</fullName>
    </submittedName>
</protein>
<feature type="transmembrane region" description="Helical" evidence="2">
    <location>
        <begin position="25"/>
        <end position="42"/>
    </location>
</feature>
<evidence type="ECO:0000313" key="4">
    <source>
        <dbReference type="Proteomes" id="UP001497383"/>
    </source>
</evidence>
<keyword evidence="2" id="KW-0472">Membrane</keyword>
<dbReference type="GeneID" id="92206844"/>
<feature type="region of interest" description="Disordered" evidence="1">
    <location>
        <begin position="81"/>
        <end position="152"/>
    </location>
</feature>
<reference evidence="3 4" key="1">
    <citation type="submission" date="2024-03" db="EMBL/GenBank/DDBJ databases">
        <authorList>
            <person name="Brejova B."/>
        </authorList>
    </citation>
    <scope>NUCLEOTIDE SEQUENCE [LARGE SCALE GENOMIC DNA]</scope>
    <source>
        <strain evidence="3 4">CBS 14171</strain>
    </source>
</reference>
<gene>
    <name evidence="3" type="ORF">LODBEIA_P16480</name>
</gene>
<name>A0ABP0ZGY8_9ASCO</name>
<keyword evidence="4" id="KW-1185">Reference proteome</keyword>
<evidence type="ECO:0000256" key="2">
    <source>
        <dbReference type="SAM" id="Phobius"/>
    </source>
</evidence>
<dbReference type="Proteomes" id="UP001497383">
    <property type="component" value="Chromosome 2"/>
</dbReference>